<organism evidence="1">
    <name type="scientific">Eiseniibacteriota bacterium</name>
    <dbReference type="NCBI Taxonomy" id="2212470"/>
    <lineage>
        <taxon>Bacteria</taxon>
        <taxon>Candidatus Eiseniibacteriota</taxon>
    </lineage>
</organism>
<dbReference type="InterPro" id="IPR036249">
    <property type="entry name" value="Thioredoxin-like_sf"/>
</dbReference>
<proteinExistence type="predicted"/>
<protein>
    <recommendedName>
        <fullName evidence="2">TlpA family protein disulfide reductase</fullName>
    </recommendedName>
</protein>
<sequence length="191" mass="20722">MAQPSRRVVFMLVFVAAAAVLGWTYYQSLVPAIHPDHDHGLENIAGGGFLRVDRVEGGRRNLVGKPKGVLILHWFDLKSPTTASELPLLVEYAESVKNDPGIEILLIATGATREELGAWARGHGVPTRNLHADPEGKTTSLIGVRRLPDTLIYGPDGSLAQQTRGPVNWADPRLRAAVDQIRHGAGGDHQH</sequence>
<dbReference type="Gene3D" id="3.40.30.10">
    <property type="entry name" value="Glutaredoxin"/>
    <property type="match status" value="1"/>
</dbReference>
<evidence type="ECO:0008006" key="2">
    <source>
        <dbReference type="Google" id="ProtNLM"/>
    </source>
</evidence>
<accession>A0A832MN94</accession>
<comment type="caution">
    <text evidence="1">The sequence shown here is derived from an EMBL/GenBank/DDBJ whole genome shotgun (WGS) entry which is preliminary data.</text>
</comment>
<dbReference type="EMBL" id="DSQF01000022">
    <property type="protein sequence ID" value="HGZ43883.1"/>
    <property type="molecule type" value="Genomic_DNA"/>
</dbReference>
<evidence type="ECO:0000313" key="1">
    <source>
        <dbReference type="EMBL" id="HGZ43883.1"/>
    </source>
</evidence>
<dbReference type="AlphaFoldDB" id="A0A832MN94"/>
<gene>
    <name evidence="1" type="ORF">ENR23_10770</name>
</gene>
<reference evidence="1" key="1">
    <citation type="journal article" date="2020" name="mSystems">
        <title>Genome- and Community-Level Interaction Insights into Carbon Utilization and Element Cycling Functions of Hydrothermarchaeota in Hydrothermal Sediment.</title>
        <authorList>
            <person name="Zhou Z."/>
            <person name="Liu Y."/>
            <person name="Xu W."/>
            <person name="Pan J."/>
            <person name="Luo Z.H."/>
            <person name="Li M."/>
        </authorList>
    </citation>
    <scope>NUCLEOTIDE SEQUENCE [LARGE SCALE GENOMIC DNA]</scope>
    <source>
        <strain evidence="1">SpSt-381</strain>
    </source>
</reference>
<dbReference type="SUPFAM" id="SSF52833">
    <property type="entry name" value="Thioredoxin-like"/>
    <property type="match status" value="1"/>
</dbReference>
<name>A0A832MN94_UNCEI</name>